<evidence type="ECO:0008006" key="2">
    <source>
        <dbReference type="Google" id="ProtNLM"/>
    </source>
</evidence>
<dbReference type="InParanoid" id="A0A1X7TYR5"/>
<name>A0A1X7TYR5_AMPQE</name>
<evidence type="ECO:0000313" key="1">
    <source>
        <dbReference type="EnsemblMetazoa" id="Aqu2.1.20406_001"/>
    </source>
</evidence>
<dbReference type="AlphaFoldDB" id="A0A1X7TYR5"/>
<protein>
    <recommendedName>
        <fullName evidence="2">Reverse transcriptase domain-containing protein</fullName>
    </recommendedName>
</protein>
<proteinExistence type="predicted"/>
<accession>A0A1X7TYR5</accession>
<dbReference type="SUPFAM" id="SSF56672">
    <property type="entry name" value="DNA/RNA polymerases"/>
    <property type="match status" value="1"/>
</dbReference>
<dbReference type="EnsemblMetazoa" id="Aqu2.1.20406_001">
    <property type="protein sequence ID" value="Aqu2.1.20406_001"/>
    <property type="gene ID" value="Aqu2.1.20406"/>
</dbReference>
<sequence length="121" mass="13013">MLSCLEHSDVVQAYIEKEVSLGRVLGLFSEGEVPGLHTSPFEVIPKKAPGTWRLIVDLTSPHGASVNDGISEDLSSLSYVTVSQWTSLIADKVCSLSPGTLLAKLDVKSAFRIVPVHPADR</sequence>
<reference evidence="1" key="1">
    <citation type="submission" date="2017-05" db="UniProtKB">
        <authorList>
            <consortium name="EnsemblMetazoa"/>
        </authorList>
    </citation>
    <scope>IDENTIFICATION</scope>
</reference>
<organism evidence="1">
    <name type="scientific">Amphimedon queenslandica</name>
    <name type="common">Sponge</name>
    <dbReference type="NCBI Taxonomy" id="400682"/>
    <lineage>
        <taxon>Eukaryota</taxon>
        <taxon>Metazoa</taxon>
        <taxon>Porifera</taxon>
        <taxon>Demospongiae</taxon>
        <taxon>Heteroscleromorpha</taxon>
        <taxon>Haplosclerida</taxon>
        <taxon>Niphatidae</taxon>
        <taxon>Amphimedon</taxon>
    </lineage>
</organism>
<dbReference type="InterPro" id="IPR043502">
    <property type="entry name" value="DNA/RNA_pol_sf"/>
</dbReference>